<accession>A0ACC0W9X2</accession>
<dbReference type="Proteomes" id="UP001163321">
    <property type="component" value="Chromosome 3"/>
</dbReference>
<protein>
    <submittedName>
        <fullName evidence="1">Uncharacterized protein</fullName>
    </submittedName>
</protein>
<comment type="caution">
    <text evidence="1">The sequence shown here is derived from an EMBL/GenBank/DDBJ whole genome shotgun (WGS) entry which is preliminary data.</text>
</comment>
<evidence type="ECO:0000313" key="2">
    <source>
        <dbReference type="Proteomes" id="UP001163321"/>
    </source>
</evidence>
<organism evidence="1 2">
    <name type="scientific">Peronosclerospora sorghi</name>
    <dbReference type="NCBI Taxonomy" id="230839"/>
    <lineage>
        <taxon>Eukaryota</taxon>
        <taxon>Sar</taxon>
        <taxon>Stramenopiles</taxon>
        <taxon>Oomycota</taxon>
        <taxon>Peronosporomycetes</taxon>
        <taxon>Peronosporales</taxon>
        <taxon>Peronosporaceae</taxon>
        <taxon>Peronosclerospora</taxon>
    </lineage>
</organism>
<gene>
    <name evidence="1" type="ORF">PsorP6_008269</name>
</gene>
<reference evidence="1 2" key="1">
    <citation type="journal article" date="2022" name="bioRxiv">
        <title>The genome of the oomycete Peronosclerospora sorghi, a cosmopolitan pathogen of maize and sorghum, is inflated with dispersed pseudogenes.</title>
        <authorList>
            <person name="Fletcher K."/>
            <person name="Martin F."/>
            <person name="Isakeit T."/>
            <person name="Cavanaugh K."/>
            <person name="Magill C."/>
            <person name="Michelmore R."/>
        </authorList>
    </citation>
    <scope>NUCLEOTIDE SEQUENCE [LARGE SCALE GENOMIC DNA]</scope>
    <source>
        <strain evidence="1">P6</strain>
    </source>
</reference>
<dbReference type="EMBL" id="CM047582">
    <property type="protein sequence ID" value="KAI9915547.1"/>
    <property type="molecule type" value="Genomic_DNA"/>
</dbReference>
<evidence type="ECO:0000313" key="1">
    <source>
        <dbReference type="EMBL" id="KAI9915547.1"/>
    </source>
</evidence>
<sequence>MLKVAGDVCCGRFSRIYDANGIDTTLSVSTKLLSHEVSDARSTCVGGLITQILLKLGPSLPTPTVQGILSAVCACLAATELPSLVQSLCMVFARLVHSHGPDLLNVMGQLLPPPAPVGQFQEAPHMLKFVFQTWMERQQDFYGLYCLKMTMSAVMLAKARSRKKSSRRSLIL</sequence>
<proteinExistence type="predicted"/>
<keyword evidence="2" id="KW-1185">Reference proteome</keyword>
<name>A0ACC0W9X2_9STRA</name>